<feature type="compositionally biased region" description="Low complexity" evidence="1">
    <location>
        <begin position="421"/>
        <end position="435"/>
    </location>
</feature>
<feature type="region of interest" description="Disordered" evidence="1">
    <location>
        <begin position="664"/>
        <end position="814"/>
    </location>
</feature>
<protein>
    <recommendedName>
        <fullName evidence="2">Apple domain-containing protein</fullName>
    </recommendedName>
</protein>
<feature type="compositionally biased region" description="Polar residues" evidence="1">
    <location>
        <begin position="1082"/>
        <end position="1093"/>
    </location>
</feature>
<reference evidence="4" key="1">
    <citation type="submission" date="2017-05" db="EMBL/GenBank/DDBJ databases">
        <authorList>
            <person name="Song R."/>
            <person name="Chenine A.L."/>
            <person name="Ruprecht R.M."/>
        </authorList>
    </citation>
    <scope>NUCLEOTIDE SEQUENCE [LARGE SCALE GENOMIC DNA]</scope>
</reference>
<feature type="compositionally biased region" description="Acidic residues" evidence="1">
    <location>
        <begin position="11"/>
        <end position="26"/>
    </location>
</feature>
<feature type="region of interest" description="Disordered" evidence="1">
    <location>
        <begin position="1269"/>
        <end position="1309"/>
    </location>
</feature>
<accession>A0A2H1GNU0</accession>
<feature type="region of interest" description="Disordered" evidence="1">
    <location>
        <begin position="289"/>
        <end position="345"/>
    </location>
</feature>
<evidence type="ECO:0000313" key="3">
    <source>
        <dbReference type="EMBL" id="SMR55190.1"/>
    </source>
</evidence>
<feature type="compositionally biased region" description="Acidic residues" evidence="1">
    <location>
        <begin position="59"/>
        <end position="69"/>
    </location>
</feature>
<feature type="compositionally biased region" description="Low complexity" evidence="1">
    <location>
        <begin position="757"/>
        <end position="812"/>
    </location>
</feature>
<feature type="compositionally biased region" description="Low complexity" evidence="1">
    <location>
        <begin position="1295"/>
        <end position="1306"/>
    </location>
</feature>
<organism evidence="3 4">
    <name type="scientific">Zymoseptoria tritici ST99CH_1E4</name>
    <dbReference type="NCBI Taxonomy" id="1276532"/>
    <lineage>
        <taxon>Eukaryota</taxon>
        <taxon>Fungi</taxon>
        <taxon>Dikarya</taxon>
        <taxon>Ascomycota</taxon>
        <taxon>Pezizomycotina</taxon>
        <taxon>Dothideomycetes</taxon>
        <taxon>Dothideomycetidae</taxon>
        <taxon>Mycosphaerellales</taxon>
        <taxon>Mycosphaerellaceae</taxon>
        <taxon>Zymoseptoria</taxon>
    </lineage>
</organism>
<feature type="compositionally biased region" description="Low complexity" evidence="1">
    <location>
        <begin position="2220"/>
        <end position="2230"/>
    </location>
</feature>
<feature type="compositionally biased region" description="Polar residues" evidence="1">
    <location>
        <begin position="1346"/>
        <end position="1374"/>
    </location>
</feature>
<feature type="region of interest" description="Disordered" evidence="1">
    <location>
        <begin position="1346"/>
        <end position="1414"/>
    </location>
</feature>
<name>A0A2H1GNU0_ZYMTR</name>
<feature type="compositionally biased region" description="Low complexity" evidence="1">
    <location>
        <begin position="87"/>
        <end position="111"/>
    </location>
</feature>
<feature type="compositionally biased region" description="Low complexity" evidence="1">
    <location>
        <begin position="686"/>
        <end position="701"/>
    </location>
</feature>
<feature type="compositionally biased region" description="Acidic residues" evidence="1">
    <location>
        <begin position="1892"/>
        <end position="1904"/>
    </location>
</feature>
<feature type="compositionally biased region" description="Polar residues" evidence="1">
    <location>
        <begin position="673"/>
        <end position="685"/>
    </location>
</feature>
<feature type="compositionally biased region" description="Low complexity" evidence="1">
    <location>
        <begin position="973"/>
        <end position="990"/>
    </location>
</feature>
<feature type="compositionally biased region" description="Polar residues" evidence="1">
    <location>
        <begin position="1382"/>
        <end position="1414"/>
    </location>
</feature>
<dbReference type="Pfam" id="PF00024">
    <property type="entry name" value="PAN_1"/>
    <property type="match status" value="1"/>
</dbReference>
<feature type="compositionally biased region" description="Polar residues" evidence="1">
    <location>
        <begin position="1269"/>
        <end position="1278"/>
    </location>
</feature>
<proteinExistence type="predicted"/>
<dbReference type="InterPro" id="IPR003609">
    <property type="entry name" value="Pan_app"/>
</dbReference>
<feature type="region of interest" description="Disordered" evidence="1">
    <location>
        <begin position="2219"/>
        <end position="2268"/>
    </location>
</feature>
<feature type="region of interest" description="Disordered" evidence="1">
    <location>
        <begin position="1"/>
        <end position="111"/>
    </location>
</feature>
<feature type="compositionally biased region" description="Low complexity" evidence="1">
    <location>
        <begin position="1860"/>
        <end position="1891"/>
    </location>
</feature>
<feature type="compositionally biased region" description="Low complexity" evidence="1">
    <location>
        <begin position="2405"/>
        <end position="2423"/>
    </location>
</feature>
<dbReference type="Gene3D" id="3.50.4.10">
    <property type="entry name" value="Hepatocyte Growth Factor"/>
    <property type="match status" value="1"/>
</dbReference>
<feature type="region of interest" description="Disordered" evidence="1">
    <location>
        <begin position="2797"/>
        <end position="2859"/>
    </location>
</feature>
<feature type="compositionally biased region" description="Polar residues" evidence="1">
    <location>
        <begin position="2498"/>
        <end position="2523"/>
    </location>
</feature>
<dbReference type="PROSITE" id="PS50948">
    <property type="entry name" value="PAN"/>
    <property type="match status" value="2"/>
</dbReference>
<feature type="region of interest" description="Disordered" evidence="1">
    <location>
        <begin position="386"/>
        <end position="519"/>
    </location>
</feature>
<feature type="region of interest" description="Disordered" evidence="1">
    <location>
        <begin position="2741"/>
        <end position="2766"/>
    </location>
</feature>
<feature type="region of interest" description="Disordered" evidence="1">
    <location>
        <begin position="2054"/>
        <end position="2084"/>
    </location>
</feature>
<sequence length="2988" mass="299213">MATTTSSGNDGDGDSGDGGEDDDADISVDPPVTDAPSATTTLPSDDGQNDNGDPIISIDDPEASPDASEEPPYHEPTVPADAISAISTTVSVEPSSGSSAPSMPASATTHAPATCRSNVPFGIVAPSSNQALHIAPDNSASDSVTLGSGDGASNFVLDERCHLVSTSGDPMIAAFSADGEYDGFVSMDGNFGEEDACVCDIDAEDVISCVCDAIPVDFATVGQGALVLIPRGQPGRATIVELHAGKVTSSTSMIATASTTVSSSGGAGSSTGRMTAGLSAVITTTSNAHSTSASTSLVDDSSSSVSGSSSGQASISSSSKEAMSPEATSIQTSSRETSSSTTDLGSLEFQSSAPALTPSGTTSSSTYNLVSTLSTILSQTASTLAASSGPISSGSSSIGDTPVSTERGASEDSYSTLDTISSDAASLSAGSGPSDTETSLAAQASSSAPNEASLESPISTATTPNIGSTNLITGTTTPRDIGETSPVSQSEPSPPATKSAIGGVSIPDNDTTDSGEGTQDFRCEADVKRSMATDGFKVKCNKEVVSEDGNLIDSLDAVTVFDCIRICKEQLTCVAFNHDDLSEKCEIFSAVYHVVSAPGIAKGQRLPLSSTSSTAFVSSTENSAQSTAASFPVAVTSNATGESASSTESSDEPFSAISTGVFSTVPESADPAPSQNTDDALTSTMASAQSSDAGSSQPSESTSARDVSITSSASNGVASLGDSSTHSRAPTTESNEEVTSSLMNASPEQSEASTLVASGIASQSSAQSTAQGTDSSTTPEQIPGATAAITSAPALSTPSAPSEEPSSSSTTLDAGFSTTSSGAVYTTITSFGLQFSDLFTSTIVPYIAGPLTTEGTIVVNSPPQFITKTVYDPTATRQTSTDYTIGPVATVIIVDHAIYTTITSYDTRFEAPSTSTIASFNAGPPLTIGTIGVDSPPHFETFTSYGDFATVTVTTIYKNGAAIATVISQLPATATSTTSPGSTADSAAGSMTPSSDFIDTMQSIPTTIDASLSTEQVSRSTAAQDQEITSVLNTAASGSSTSMLNDTPSAQSTTSLESEATGTAAVTGAPNETESPEIDPTPTLTSVANSDGLTSSSASGSSTSTAAVSSSTMSSTDEDPEIDPGTVIDDTIFSGCLTGDTASAQIGGFNVVCGQKVTSGNMIRSGPATSMDDCINMCAGQPTCIAFNFSAEENTCETFDAVTGPLELADTVAVGQRPPVSTTSQNTITTTTESSSGAATALLTTEASLTQADESTSPVSIESLSSFIVPQQTSSSTDPIPEEATSPSSEAALESTDMSSTSLTTSNEAGATSAASITVGATSQDGNAPTTISQIIDNMTTTQTGEAAVSSFQSDEATLTTPADINSTSTFSTSEEGHSMASLDSQADASTSTDQNPVPSTSTAKQLESSNAVAQESGINSTMILIIDTTTPLEIIENTSTTIEKVDTNTPSSTASTIAQDAGISISSTSVALSNPANVGGFESASTSITQDTETLTTSAQSVDSGPSPTDFAEQTTLSAAGDLNSSGPTQISLPATSLSIGTGTGISADSLPVTTPEVSTVAPVQSSSSSAEPQIPSLTTPFLSTEVVASEADNATPSIGTPSASANGLPFTEPTPGLVSSDTPVSTFITNSGQPTSFSNGDAAQSATSDDESSTGVTVSLSSPSELLSSTIPEIESTLVAGLEPQVATTAVELSPAESETSAASITSIEGFPFIETTVNASPSSSGDESIPRPSTSDMSSEDADAMPAQTASPTIASPDPISSEDLPSTAAGPAEDTETVLSTDTVEIPGGLTSFTLSPTTVEDVMPSVDSTSGPKIIDIGSPSSNGDGPSTIGDILSTSTSEDSAQLTSQDSASPPTDMSSTASSYISTTTLDMGSDISPVSSSSIASDDGDVGDDENGTTFIDDELSTALSTVSSIASEISTEIAGLTTTTIHELSSPTPVIGNDVSSALSTVSNIASDIASQPAGFTTTTSDEVLVPTSIAENEVSSAFSTASVDTSKADDLESSASSTRAGFFSAVSAVPSTDATNVLQTSTPAIEDIPSISSIDIDAGSSSTMSGGPTISAPFSIDASTPSNPEPSTPSINLMSSTTSIEAGVSFSAESSTVVSTPSDLEPSPTSIDSFPSNISIEAGISLSDPSSTDVSTPGQLETLTATIVNIPSNGVSIPSVPGESDTTTTTLSIVDPTSVLENLPPTSNVLGPTSVFESISSGTDVLNSESRSVSQSSSRTADIPGPTSVLESVPPSGDVVQFSSAPPIETDTSSSALSVGELFSTSTSDLSIGASSSESPAPTIPVAIRDSVSIDQQITSETVRLSSTSTFASETETSSLVVTRASLNQATDSITSVSAPDLQSTGLSPSLSLPEIPTTLPSRSVTTGDVGLPTSITTPEIPFISSTSDFLQSSATSEAEPTTTTDTEMPAGSTTVSVQDGVPAPTSLESQLTSAIDNLPQISTFSASSSETVASMSSTPEIVLQNSTAGPFVSASIPEVLPENVLPNTNMDSPSTTPTTEVFGENRSSTAPTISASLPEVLSGNVLSTTTMDVSTTTATELSSEVNSSTAPEAESGIASTVSSILETGIQITTAPAGPTSVQESAASSLGSVISSVSSGIAPTTAFTTSEEISTIQSGTESKIDGTTSSTVAIPGLTTASSSLGTEFRSSEDTTVIQVNTAGNSTATFSAPADLESTVSSLVSQAPAVSLEIMTASTPYVPEISVDRSSTASSLTVAIAGLTSTSFASVTDASESTASPSSEDTSAAKSSTSADSLPAQAGLESTVIPLISQVSSVSLEIPTGSVSNVPESTDGPASTASSPTIATPDLTSTSSASPTDTIEMTASPSNEDTSAAQSSTSPDSLTAQVGLESTVASSFSQFSSVSLDSLSGPEIISSLPSTATSFNVPGLTSTLFETSSLNDPSSTSASSGEIFESTATVISGSFQVPLRLINRPPSPPAMEESWTLPQLSIRVSLCPLPNINSIRALQLIRLLT</sequence>
<feature type="compositionally biased region" description="Low complexity" evidence="1">
    <location>
        <begin position="2751"/>
        <end position="2766"/>
    </location>
</feature>
<feature type="compositionally biased region" description="Polar residues" evidence="1">
    <location>
        <begin position="1595"/>
        <end position="1607"/>
    </location>
</feature>
<evidence type="ECO:0000313" key="4">
    <source>
        <dbReference type="Proteomes" id="UP000245764"/>
    </source>
</evidence>
<evidence type="ECO:0000256" key="1">
    <source>
        <dbReference type="SAM" id="MobiDB-lite"/>
    </source>
</evidence>
<feature type="region of interest" description="Disordered" evidence="1">
    <location>
        <begin position="1719"/>
        <end position="1904"/>
    </location>
</feature>
<feature type="compositionally biased region" description="Polar residues" evidence="1">
    <location>
        <begin position="1619"/>
        <end position="1660"/>
    </location>
</feature>
<feature type="compositionally biased region" description="Low complexity" evidence="1">
    <location>
        <begin position="289"/>
        <end position="319"/>
    </location>
</feature>
<feature type="compositionally biased region" description="Polar residues" evidence="1">
    <location>
        <begin position="436"/>
        <end position="450"/>
    </location>
</feature>
<feature type="region of interest" description="Disordered" evidence="1">
    <location>
        <begin position="2399"/>
        <end position="2437"/>
    </location>
</feature>
<feature type="compositionally biased region" description="Polar residues" evidence="1">
    <location>
        <begin position="456"/>
        <end position="478"/>
    </location>
</feature>
<feature type="compositionally biased region" description="Polar residues" evidence="1">
    <location>
        <begin position="2741"/>
        <end position="2750"/>
    </location>
</feature>
<feature type="domain" description="Apple" evidence="2">
    <location>
        <begin position="1136"/>
        <end position="1227"/>
    </location>
</feature>
<feature type="compositionally biased region" description="Polar residues" evidence="1">
    <location>
        <begin position="1839"/>
        <end position="1858"/>
    </location>
</feature>
<feature type="region of interest" description="Disordered" evidence="1">
    <location>
        <begin position="1595"/>
        <end position="1665"/>
    </location>
</feature>
<feature type="region of interest" description="Disordered" evidence="1">
    <location>
        <begin position="2496"/>
        <end position="2523"/>
    </location>
</feature>
<feature type="compositionally biased region" description="Polar residues" evidence="1">
    <location>
        <begin position="1037"/>
        <end position="1061"/>
    </location>
</feature>
<feature type="domain" description="Apple" evidence="2">
    <location>
        <begin position="523"/>
        <end position="613"/>
    </location>
</feature>
<gene>
    <name evidence="3" type="ORF">ZT1E4_G7537</name>
</gene>
<feature type="region of interest" description="Disordered" evidence="1">
    <location>
        <begin position="1037"/>
        <end position="1127"/>
    </location>
</feature>
<feature type="compositionally biased region" description="Low complexity" evidence="1">
    <location>
        <begin position="328"/>
        <end position="342"/>
    </location>
</feature>
<feature type="compositionally biased region" description="Low complexity" evidence="1">
    <location>
        <begin position="386"/>
        <end position="399"/>
    </location>
</feature>
<feature type="region of interest" description="Disordered" evidence="1">
    <location>
        <begin position="973"/>
        <end position="992"/>
    </location>
</feature>
<feature type="region of interest" description="Disordered" evidence="1">
    <location>
        <begin position="1217"/>
        <end position="1239"/>
    </location>
</feature>
<evidence type="ECO:0000259" key="2">
    <source>
        <dbReference type="PROSITE" id="PS50948"/>
    </source>
</evidence>
<feature type="compositionally biased region" description="Polar residues" evidence="1">
    <location>
        <begin position="508"/>
        <end position="517"/>
    </location>
</feature>
<feature type="compositionally biased region" description="Polar residues" evidence="1">
    <location>
        <begin position="702"/>
        <end position="756"/>
    </location>
</feature>
<dbReference type="Proteomes" id="UP000245764">
    <property type="component" value="Chromosome 7"/>
</dbReference>
<feature type="compositionally biased region" description="Polar residues" evidence="1">
    <location>
        <begin position="1719"/>
        <end position="1740"/>
    </location>
</feature>
<dbReference type="EMBL" id="LT854259">
    <property type="protein sequence ID" value="SMR55190.1"/>
    <property type="molecule type" value="Genomic_DNA"/>
</dbReference>
<feature type="compositionally biased region" description="Low complexity" evidence="1">
    <location>
        <begin position="1221"/>
        <end position="1239"/>
    </location>
</feature>
<feature type="compositionally biased region" description="Low complexity" evidence="1">
    <location>
        <begin position="1094"/>
        <end position="1115"/>
    </location>
</feature>